<name>A0A9E2BIK4_PSYF1</name>
<organism evidence="3 4">
    <name type="scientific">Psychracetigena formicireducens</name>
    <dbReference type="NCBI Taxonomy" id="2986056"/>
    <lineage>
        <taxon>Bacteria</taxon>
        <taxon>Bacillati</taxon>
        <taxon>Candidatus Lithacetigenota</taxon>
        <taxon>Candidatus Psychracetigena</taxon>
    </lineage>
</organism>
<feature type="domain" description="DUF1468" evidence="2">
    <location>
        <begin position="10"/>
        <end position="158"/>
    </location>
</feature>
<dbReference type="InterPro" id="IPR009936">
    <property type="entry name" value="DUF1468"/>
</dbReference>
<sequence>MQEVKVQLYASVLFLVFGIAMLVGSLAMGDLGLVGAAGPGVMPKITSIALIGLSVGLLIQSWTEMKSVKTKGQEETARTKVDKKTVFGTIVILLVYSVMIVPLGFMISSIFYIFCQSILLRTNLNLNKKQIIIIALISVIVSFVINYVFTEYFALALPRGILG</sequence>
<evidence type="ECO:0000313" key="4">
    <source>
        <dbReference type="Proteomes" id="UP000811545"/>
    </source>
</evidence>
<dbReference type="EMBL" id="QLTW01000405">
    <property type="protein sequence ID" value="MBT9146243.1"/>
    <property type="molecule type" value="Genomic_DNA"/>
</dbReference>
<feature type="transmembrane region" description="Helical" evidence="1">
    <location>
        <begin position="12"/>
        <end position="33"/>
    </location>
</feature>
<keyword evidence="1" id="KW-1133">Transmembrane helix</keyword>
<feature type="transmembrane region" description="Helical" evidence="1">
    <location>
        <begin position="86"/>
        <end position="119"/>
    </location>
</feature>
<accession>A0A9E2BIK4</accession>
<keyword evidence="1" id="KW-0812">Transmembrane</keyword>
<proteinExistence type="predicted"/>
<reference evidence="3 4" key="1">
    <citation type="journal article" date="2021" name="bioRxiv">
        <title>Unique metabolic strategies in Hadean analogues reveal hints for primordial physiology.</title>
        <authorList>
            <person name="Nobu M.K."/>
            <person name="Nakai R."/>
            <person name="Tamazawa S."/>
            <person name="Mori H."/>
            <person name="Toyoda A."/>
            <person name="Ijiri A."/>
            <person name="Suzuki S."/>
            <person name="Kurokawa K."/>
            <person name="Kamagata Y."/>
            <person name="Tamaki H."/>
        </authorList>
    </citation>
    <scope>NUCLEOTIDE SEQUENCE [LARGE SCALE GENOMIC DNA]</scope>
    <source>
        <strain evidence="3">BS525</strain>
    </source>
</reference>
<feature type="transmembrane region" description="Helical" evidence="1">
    <location>
        <begin position="131"/>
        <end position="149"/>
    </location>
</feature>
<evidence type="ECO:0000259" key="2">
    <source>
        <dbReference type="Pfam" id="PF07331"/>
    </source>
</evidence>
<protein>
    <recommendedName>
        <fullName evidence="2">DUF1468 domain-containing protein</fullName>
    </recommendedName>
</protein>
<evidence type="ECO:0000313" key="3">
    <source>
        <dbReference type="EMBL" id="MBT9146243.1"/>
    </source>
</evidence>
<evidence type="ECO:0000256" key="1">
    <source>
        <dbReference type="SAM" id="Phobius"/>
    </source>
</evidence>
<feature type="transmembrane region" description="Helical" evidence="1">
    <location>
        <begin position="45"/>
        <end position="65"/>
    </location>
</feature>
<dbReference type="Proteomes" id="UP000811545">
    <property type="component" value="Unassembled WGS sequence"/>
</dbReference>
<dbReference type="Pfam" id="PF07331">
    <property type="entry name" value="TctB"/>
    <property type="match status" value="1"/>
</dbReference>
<keyword evidence="1" id="KW-0472">Membrane</keyword>
<dbReference type="AlphaFoldDB" id="A0A9E2BIK4"/>
<gene>
    <name evidence="3" type="ORF">DDT42_02125</name>
</gene>
<comment type="caution">
    <text evidence="3">The sequence shown here is derived from an EMBL/GenBank/DDBJ whole genome shotgun (WGS) entry which is preliminary data.</text>
</comment>